<evidence type="ECO:0000313" key="5">
    <source>
        <dbReference type="EMBL" id="CAF1564655.1"/>
    </source>
</evidence>
<dbReference type="SMART" id="SM00255">
    <property type="entry name" value="TIR"/>
    <property type="match status" value="1"/>
</dbReference>
<evidence type="ECO:0000313" key="4">
    <source>
        <dbReference type="EMBL" id="CAF0807881.1"/>
    </source>
</evidence>
<reference evidence="4" key="1">
    <citation type="submission" date="2021-02" db="EMBL/GenBank/DDBJ databases">
        <authorList>
            <person name="Nowell W R."/>
        </authorList>
    </citation>
    <scope>NUCLEOTIDE SEQUENCE</scope>
</reference>
<dbReference type="Pfam" id="PF13676">
    <property type="entry name" value="TIR_2"/>
    <property type="match status" value="1"/>
</dbReference>
<dbReference type="Gene3D" id="3.40.50.10140">
    <property type="entry name" value="Toll/interleukin-1 receptor homology (TIR) domain"/>
    <property type="match status" value="1"/>
</dbReference>
<dbReference type="EMBL" id="CAJNOM010000802">
    <property type="protein sequence ID" value="CAF1564655.1"/>
    <property type="molecule type" value="Genomic_DNA"/>
</dbReference>
<feature type="coiled-coil region" evidence="1">
    <location>
        <begin position="297"/>
        <end position="324"/>
    </location>
</feature>
<feature type="compositionally biased region" description="Basic and acidic residues" evidence="2">
    <location>
        <begin position="652"/>
        <end position="662"/>
    </location>
</feature>
<dbReference type="GO" id="GO:0007165">
    <property type="term" value="P:signal transduction"/>
    <property type="evidence" value="ECO:0007669"/>
    <property type="project" value="InterPro"/>
</dbReference>
<dbReference type="OrthoDB" id="1081807at2759"/>
<feature type="domain" description="TIR" evidence="3">
    <location>
        <begin position="498"/>
        <end position="627"/>
    </location>
</feature>
<dbReference type="InterPro" id="IPR000157">
    <property type="entry name" value="TIR_dom"/>
</dbReference>
<evidence type="ECO:0000256" key="2">
    <source>
        <dbReference type="SAM" id="MobiDB-lite"/>
    </source>
</evidence>
<comment type="caution">
    <text evidence="4">The sequence shown here is derived from an EMBL/GenBank/DDBJ whole genome shotgun (WGS) entry which is preliminary data.</text>
</comment>
<evidence type="ECO:0000259" key="3">
    <source>
        <dbReference type="PROSITE" id="PS50104"/>
    </source>
</evidence>
<evidence type="ECO:0000313" key="6">
    <source>
        <dbReference type="Proteomes" id="UP000663832"/>
    </source>
</evidence>
<evidence type="ECO:0000256" key="1">
    <source>
        <dbReference type="SAM" id="Coils"/>
    </source>
</evidence>
<feature type="compositionally biased region" description="Basic and acidic residues" evidence="2">
    <location>
        <begin position="633"/>
        <end position="643"/>
    </location>
</feature>
<feature type="region of interest" description="Disordered" evidence="2">
    <location>
        <begin position="633"/>
        <end position="678"/>
    </location>
</feature>
<gene>
    <name evidence="4" type="ORF">BJG266_LOCUS5565</name>
    <name evidence="5" type="ORF">QVE165_LOCUS48228</name>
</gene>
<evidence type="ECO:0000313" key="7">
    <source>
        <dbReference type="Proteomes" id="UP000663877"/>
    </source>
</evidence>
<dbReference type="SUPFAM" id="SSF52200">
    <property type="entry name" value="Toll/Interleukin receptor TIR domain"/>
    <property type="match status" value="1"/>
</dbReference>
<dbReference type="Proteomes" id="UP000663832">
    <property type="component" value="Unassembled WGS sequence"/>
</dbReference>
<name>A0A813T0G9_9BILA</name>
<proteinExistence type="predicted"/>
<dbReference type="PANTHER" id="PTHR46270">
    <property type="entry name" value="ARMADILLO-TYPE FOLD-RELATED"/>
    <property type="match status" value="1"/>
</dbReference>
<organism evidence="4 7">
    <name type="scientific">Adineta steineri</name>
    <dbReference type="NCBI Taxonomy" id="433720"/>
    <lineage>
        <taxon>Eukaryota</taxon>
        <taxon>Metazoa</taxon>
        <taxon>Spiralia</taxon>
        <taxon>Gnathifera</taxon>
        <taxon>Rotifera</taxon>
        <taxon>Eurotatoria</taxon>
        <taxon>Bdelloidea</taxon>
        <taxon>Adinetida</taxon>
        <taxon>Adinetidae</taxon>
        <taxon>Adineta</taxon>
    </lineage>
</organism>
<sequence>MAEDNFETLLDQITTEKSTVIDICKNYNQQESPPTITDEQIKQHAFFTHYFSRELCKILENWFNDGTLSEENGDIFRACAVFVLKLTQTQSYSKEWLNQQTELINFTEKCLNEIASYGYYIGIGGTEDPNLESFDWLIQAFENAQCRQLLDTLVKCVICRFYVEALYRLSDVNALTLTITQHFLLVTCPDYILTCDKDKSHCLKIVNQMLSHYNDIYAEFLPHINQWTIPVILCLIYPIKFILANIRTLTFEQREIIYGIILTIILNKSTIDPNIKQVRVSLIYTSLCILIEIMRSDKNLANRLKNMTNQKEDLIKELDNLSKNEHNTSIQLKAVELKAFLLSEEEFSKDNKTEEVTGLFVNNINNALENGQNEQVDEILSGLKSLVNNDEVKQEIVKQNGLPSILKYAKQTDDNPLPLEITYAMTFNGDAKKVINQDKDFVEHVRKLRESEKADVSKVAHGIMWKLEGEEKFKQKEDEKEKNKKENKSEDNSEAKPSQFDIMISYCWAQKPLCHKVNDRLEQDGYKVWLDRDEMHGSIIERMAEAIENSRFVLICMSSNYKNSVNCKAEAEYAFNRKSKIVPLMVEANYRADGWLGFLAGSKIYVDFADKEGEEFDKAYELLIAELERNGLRDTDEKQESKKTSRAPSIHTPERKKSKDETETPTPPPIQTTEYLNVGPASGWNSQHVQEFLVDNKLDQLQHVCEDMDGETLIEFCQSCQTVPDKMYALINNPKDEHPVSFNTFFKFISKLKKYLPPKPQQKVQFQYEFVYPTADKTTGVKKKDLN</sequence>
<dbReference type="AlphaFoldDB" id="A0A813T0G9"/>
<protein>
    <recommendedName>
        <fullName evidence="3">TIR domain-containing protein</fullName>
    </recommendedName>
</protein>
<dbReference type="PROSITE" id="PS50104">
    <property type="entry name" value="TIR"/>
    <property type="match status" value="1"/>
</dbReference>
<dbReference type="InterPro" id="IPR035897">
    <property type="entry name" value="Toll_tir_struct_dom_sf"/>
</dbReference>
<accession>A0A813T0G9</accession>
<feature type="compositionally biased region" description="Basic and acidic residues" evidence="2">
    <location>
        <begin position="474"/>
        <end position="494"/>
    </location>
</feature>
<dbReference type="Proteomes" id="UP000663877">
    <property type="component" value="Unassembled WGS sequence"/>
</dbReference>
<dbReference type="PANTHER" id="PTHR46270:SF2">
    <property type="entry name" value="TIR DOMAIN-CONTAINING PROTEIN"/>
    <property type="match status" value="1"/>
</dbReference>
<keyword evidence="1" id="KW-0175">Coiled coil</keyword>
<feature type="region of interest" description="Disordered" evidence="2">
    <location>
        <begin position="474"/>
        <end position="495"/>
    </location>
</feature>
<keyword evidence="6" id="KW-1185">Reference proteome</keyword>
<dbReference type="EMBL" id="CAJNOI010000015">
    <property type="protein sequence ID" value="CAF0807881.1"/>
    <property type="molecule type" value="Genomic_DNA"/>
</dbReference>